<proteinExistence type="inferred from homology"/>
<dbReference type="Gene3D" id="1.10.1140.10">
    <property type="entry name" value="Bovine Mitochondrial F1-atpase, Atp Synthase Beta Chain, Chain D, domain 3"/>
    <property type="match status" value="1"/>
</dbReference>
<dbReference type="SMART" id="SM00382">
    <property type="entry name" value="AAA"/>
    <property type="match status" value="1"/>
</dbReference>
<evidence type="ECO:0000313" key="14">
    <source>
        <dbReference type="Proteomes" id="UP001299235"/>
    </source>
</evidence>
<evidence type="ECO:0000256" key="9">
    <source>
        <dbReference type="ARBA" id="ARBA00023196"/>
    </source>
</evidence>
<dbReference type="EMBL" id="JAJEQE010000024">
    <property type="protein sequence ID" value="MCC2149248.1"/>
    <property type="molecule type" value="Genomic_DNA"/>
</dbReference>
<comment type="similarity">
    <text evidence="2 11">Belongs to the ATPase alpha/beta chains family.</text>
</comment>
<dbReference type="Pfam" id="PF02874">
    <property type="entry name" value="ATP-synt_ab_N"/>
    <property type="match status" value="1"/>
</dbReference>
<dbReference type="PANTHER" id="PTHR15184">
    <property type="entry name" value="ATP SYNTHASE"/>
    <property type="match status" value="1"/>
</dbReference>
<dbReference type="SUPFAM" id="SSF52540">
    <property type="entry name" value="P-loop containing nucleoside triphosphate hydrolases"/>
    <property type="match status" value="1"/>
</dbReference>
<evidence type="ECO:0000256" key="8">
    <source>
        <dbReference type="ARBA" id="ARBA00023136"/>
    </source>
</evidence>
<dbReference type="Pfam" id="PF00006">
    <property type="entry name" value="ATP-synt_ab"/>
    <property type="match status" value="1"/>
</dbReference>
<dbReference type="Proteomes" id="UP001299235">
    <property type="component" value="Unassembled WGS sequence"/>
</dbReference>
<evidence type="ECO:0000256" key="2">
    <source>
        <dbReference type="ARBA" id="ARBA00008936"/>
    </source>
</evidence>
<dbReference type="Gene3D" id="3.40.50.300">
    <property type="entry name" value="P-loop containing nucleotide triphosphate hydrolases"/>
    <property type="match status" value="1"/>
</dbReference>
<evidence type="ECO:0000256" key="4">
    <source>
        <dbReference type="ARBA" id="ARBA00022741"/>
    </source>
</evidence>
<dbReference type="NCBIfam" id="TIGR01039">
    <property type="entry name" value="atpD"/>
    <property type="match status" value="1"/>
</dbReference>
<dbReference type="InterPro" id="IPR020003">
    <property type="entry name" value="ATPase_a/bsu_AS"/>
</dbReference>
<accession>A0ABS8EWA4</accession>
<dbReference type="SUPFAM" id="SSF50615">
    <property type="entry name" value="N-terminal domain of alpha and beta subunits of F1 ATP synthase"/>
    <property type="match status" value="1"/>
</dbReference>
<dbReference type="InterPro" id="IPR003593">
    <property type="entry name" value="AAA+_ATPase"/>
</dbReference>
<dbReference type="EC" id="7.1.2.2" evidence="11"/>
<keyword evidence="10 11" id="KW-0066">ATP synthesis</keyword>
<dbReference type="InterPro" id="IPR027417">
    <property type="entry name" value="P-loop_NTPase"/>
</dbReference>
<dbReference type="CDD" id="cd18115">
    <property type="entry name" value="ATP-synt_F1_beta_N"/>
    <property type="match status" value="1"/>
</dbReference>
<dbReference type="PROSITE" id="PS00152">
    <property type="entry name" value="ATPASE_ALPHA_BETA"/>
    <property type="match status" value="1"/>
</dbReference>
<dbReference type="SUPFAM" id="SSF47917">
    <property type="entry name" value="C-terminal domain of alpha and beta subunits of F1 ATP synthase"/>
    <property type="match status" value="1"/>
</dbReference>
<comment type="function">
    <text evidence="11">Produces ATP from ADP in the presence of a proton gradient across the membrane. The catalytic sites are hosted primarily by the beta subunits.</text>
</comment>
<dbReference type="HAMAP" id="MF_01347">
    <property type="entry name" value="ATP_synth_beta_bact"/>
    <property type="match status" value="1"/>
</dbReference>
<feature type="domain" description="AAA+ ATPase" evidence="12">
    <location>
        <begin position="146"/>
        <end position="410"/>
    </location>
</feature>
<name>A0ABS8EWA4_9FIRM</name>
<dbReference type="Gene3D" id="2.40.10.170">
    <property type="match status" value="1"/>
</dbReference>
<comment type="catalytic activity">
    <reaction evidence="11">
        <text>ATP + H2O + 4 H(+)(in) = ADP + phosphate + 5 H(+)(out)</text>
        <dbReference type="Rhea" id="RHEA:57720"/>
        <dbReference type="ChEBI" id="CHEBI:15377"/>
        <dbReference type="ChEBI" id="CHEBI:15378"/>
        <dbReference type="ChEBI" id="CHEBI:30616"/>
        <dbReference type="ChEBI" id="CHEBI:43474"/>
        <dbReference type="ChEBI" id="CHEBI:456216"/>
        <dbReference type="EC" id="7.1.2.2"/>
    </reaction>
</comment>
<dbReference type="Pfam" id="PF22919">
    <property type="entry name" value="ATP-synt_VA_C"/>
    <property type="match status" value="1"/>
</dbReference>
<dbReference type="InterPro" id="IPR055190">
    <property type="entry name" value="ATP-synt_VA_C"/>
</dbReference>
<sequence length="463" mass="50168">MAEQIQGKITQIIGAVLDIKFPEGKLPKIYDAIHIAAPDGGVLTAEVAQHLGDDTVRCIAMGPTDGLVRGAEAIATGAPITVPVGEKTLGRIFNVTGDAIDKKPAPEGVEYLPIHRKAPSFEEQSTSTEILETGIKVVDLLCPYQKGGKTGLFGGAGVGKTVLIQELIHNIATEHGGYSVFTGVGERTREGNDLYHEMEESGVINKTTMVFGQMNEPPGARMRVGLTGLTMAEYFRDQAGKDVLLFIDNIFRFTQAGSEVSALLGRMPSAVGYQPTLQTEMGALQERITSTKSGSITSVQAVYVPADDLTDPAPATTFAHLDATTVLSRSIVELGIYPAVDPLESTSRILDPRIVGEEHYKTARGVQEILQKYKELQDIIAILGMDELSEDDKLVVSRARKVQRFLSQPFFVATQFTGLDGRYVPLSETIRGFREILEGKHDDVPESYFLNAGSIDDVTARMK</sequence>
<keyword evidence="11" id="KW-1003">Cell membrane</keyword>
<comment type="subcellular location">
    <subcellularLocation>
        <location evidence="11">Cell membrane</location>
        <topology evidence="11">Peripheral membrane protein</topology>
    </subcellularLocation>
    <subcellularLocation>
        <location evidence="1">Membrane</location>
    </subcellularLocation>
</comment>
<keyword evidence="14" id="KW-1185">Reference proteome</keyword>
<evidence type="ECO:0000256" key="6">
    <source>
        <dbReference type="ARBA" id="ARBA00022967"/>
    </source>
</evidence>
<evidence type="ECO:0000256" key="3">
    <source>
        <dbReference type="ARBA" id="ARBA00022448"/>
    </source>
</evidence>
<evidence type="ECO:0000256" key="1">
    <source>
        <dbReference type="ARBA" id="ARBA00004370"/>
    </source>
</evidence>
<evidence type="ECO:0000256" key="5">
    <source>
        <dbReference type="ARBA" id="ARBA00022840"/>
    </source>
</evidence>
<dbReference type="CDD" id="cd18110">
    <property type="entry name" value="ATP-synt_F1_beta_C"/>
    <property type="match status" value="1"/>
</dbReference>
<dbReference type="RefSeq" id="WP_022119864.1">
    <property type="nucleotide sequence ID" value="NZ_JAJEQE010000024.1"/>
</dbReference>
<keyword evidence="4 11" id="KW-0547">Nucleotide-binding</keyword>
<keyword evidence="7 11" id="KW-0406">Ion transport</keyword>
<dbReference type="InterPro" id="IPR050053">
    <property type="entry name" value="ATPase_alpha/beta_chains"/>
</dbReference>
<evidence type="ECO:0000256" key="10">
    <source>
        <dbReference type="ARBA" id="ARBA00023310"/>
    </source>
</evidence>
<keyword evidence="9 11" id="KW-0139">CF(1)</keyword>
<evidence type="ECO:0000256" key="7">
    <source>
        <dbReference type="ARBA" id="ARBA00023065"/>
    </source>
</evidence>
<keyword evidence="11" id="KW-0375">Hydrogen ion transport</keyword>
<dbReference type="InterPro" id="IPR005722">
    <property type="entry name" value="ATP_synth_F1_bsu"/>
</dbReference>
<keyword evidence="6 11" id="KW-1278">Translocase</keyword>
<dbReference type="InterPro" id="IPR004100">
    <property type="entry name" value="ATPase_F1/V1/A1_a/bsu_N"/>
</dbReference>
<dbReference type="InterPro" id="IPR000194">
    <property type="entry name" value="ATPase_F1/V1/A1_a/bsu_nucl-bd"/>
</dbReference>
<dbReference type="CDD" id="cd01133">
    <property type="entry name" value="F1-ATPase_beta_CD"/>
    <property type="match status" value="1"/>
</dbReference>
<protein>
    <recommendedName>
        <fullName evidence="11">ATP synthase subunit beta</fullName>
        <ecNumber evidence="11">7.1.2.2</ecNumber>
    </recommendedName>
    <alternativeName>
        <fullName evidence="11">ATP synthase F1 sector subunit beta</fullName>
    </alternativeName>
    <alternativeName>
        <fullName evidence="11">F-ATPase subunit beta</fullName>
    </alternativeName>
</protein>
<gene>
    <name evidence="11 13" type="primary">atpD</name>
    <name evidence="13" type="ORF">LKD42_08260</name>
</gene>
<dbReference type="InterPro" id="IPR036121">
    <property type="entry name" value="ATPase_F1/V1/A1_a/bsu_N_sf"/>
</dbReference>
<feature type="binding site" evidence="11">
    <location>
        <begin position="154"/>
        <end position="161"/>
    </location>
    <ligand>
        <name>ATP</name>
        <dbReference type="ChEBI" id="CHEBI:30616"/>
    </ligand>
</feature>
<dbReference type="PANTHER" id="PTHR15184:SF71">
    <property type="entry name" value="ATP SYNTHASE SUBUNIT BETA, MITOCHONDRIAL"/>
    <property type="match status" value="1"/>
</dbReference>
<dbReference type="InterPro" id="IPR024034">
    <property type="entry name" value="ATPase_F1/V1_b/a_C"/>
</dbReference>
<keyword evidence="8 11" id="KW-0472">Membrane</keyword>
<evidence type="ECO:0000256" key="11">
    <source>
        <dbReference type="HAMAP-Rule" id="MF_01347"/>
    </source>
</evidence>
<reference evidence="13 14" key="1">
    <citation type="submission" date="2021-10" db="EMBL/GenBank/DDBJ databases">
        <title>Anaerobic single-cell dispensing facilitates the cultivation of human gut bacteria.</title>
        <authorList>
            <person name="Afrizal A."/>
        </authorList>
    </citation>
    <scope>NUCLEOTIDE SEQUENCE [LARGE SCALE GENOMIC DNA]</scope>
    <source>
        <strain evidence="13 14">CLA-AA-H246</strain>
    </source>
</reference>
<evidence type="ECO:0000313" key="13">
    <source>
        <dbReference type="EMBL" id="MCC2149248.1"/>
    </source>
</evidence>
<keyword evidence="3 11" id="KW-0813">Transport</keyword>
<keyword evidence="5 11" id="KW-0067">ATP-binding</keyword>
<comment type="caution">
    <text evidence="13">The sequence shown here is derived from an EMBL/GenBank/DDBJ whole genome shotgun (WGS) entry which is preliminary data.</text>
</comment>
<evidence type="ECO:0000259" key="12">
    <source>
        <dbReference type="SMART" id="SM00382"/>
    </source>
</evidence>
<organism evidence="13 14">
    <name type="scientific">Hominisplanchenecus faecis</name>
    <dbReference type="NCBI Taxonomy" id="2885351"/>
    <lineage>
        <taxon>Bacteria</taxon>
        <taxon>Bacillati</taxon>
        <taxon>Bacillota</taxon>
        <taxon>Clostridia</taxon>
        <taxon>Lachnospirales</taxon>
        <taxon>Lachnospiraceae</taxon>
        <taxon>Hominisplanchenecus</taxon>
    </lineage>
</organism>